<keyword evidence="3" id="KW-1185">Reference proteome</keyword>
<accession>A0AAE3H436</accession>
<feature type="signal peptide" evidence="1">
    <location>
        <begin position="1"/>
        <end position="20"/>
    </location>
</feature>
<reference evidence="2 3" key="1">
    <citation type="submission" date="2018-11" db="EMBL/GenBank/DDBJ databases">
        <title>Novel bacteria species description.</title>
        <authorList>
            <person name="Han J.-H."/>
        </authorList>
    </citation>
    <scope>NUCLEOTIDE SEQUENCE [LARGE SCALE GENOMIC DNA]</scope>
    <source>
        <strain evidence="2 3">KCTC23259</strain>
    </source>
</reference>
<evidence type="ECO:0000256" key="1">
    <source>
        <dbReference type="SAM" id="SignalP"/>
    </source>
</evidence>
<dbReference type="SUPFAM" id="SSF48452">
    <property type="entry name" value="TPR-like"/>
    <property type="match status" value="1"/>
</dbReference>
<dbReference type="Pfam" id="PF12771">
    <property type="entry name" value="SusD-like_2"/>
    <property type="match status" value="1"/>
</dbReference>
<protein>
    <submittedName>
        <fullName evidence="2">SusD/RagB family nutrient-binding outer membrane lipoprotein</fullName>
    </submittedName>
</protein>
<dbReference type="Proteomes" id="UP001204144">
    <property type="component" value="Unassembled WGS sequence"/>
</dbReference>
<keyword evidence="1" id="KW-0732">Signal</keyword>
<dbReference type="InterPro" id="IPR041662">
    <property type="entry name" value="SusD-like_2"/>
</dbReference>
<proteinExistence type="predicted"/>
<dbReference type="RefSeq" id="WP_255038094.1">
    <property type="nucleotide sequence ID" value="NZ_RJUF01000173.1"/>
</dbReference>
<name>A0AAE3H436_9BACT</name>
<sequence length="510" mass="55500">MKFKKYIILGLVAFMGTSCSESFLDINTNPNTLPTALPSFVFSNSLNTTAANMVSPNETGSYWSGQWTQSNGYIISTTTFAYNFTNGDFNYWDGYYDNLNDYQFVINNADTQNQKFLKGPAKIMKALLFQQLVDMYGSLPYSDALKGVASLAPKFDDQKAVYDNLITLLDEGIADAKANAFASAFTGSDLVFKGNTTKWVKFANGLKMRILMRQARVSGKDTYIKAEINKIVTEGSGFLTSEEVGAGGVGFFLATAGKLNPVYDRWGYDANGAKRALNNYPRLTQYLVNSMKASGDTVRLKRIGYAIGGEGSTAGVSAKAEVAANYVGAPFGTSSGFLPASCSAIGPSLLVKGEFNRPYILMTAAEVMLHLAEAKERYGSGVNLTGTAQEYFEEGLKQSYRALGANAGLSASFKGSGVDNYDYLASKNKLTAIAIQKWLALCNFNGLDAWSEYRKTGLPVTPQSIQVPESGEKRPVRFYYPNTESGSNAENVKAQGTIDVFATRLFWDVD</sequence>
<dbReference type="EMBL" id="RJUF01000173">
    <property type="protein sequence ID" value="MCP9764403.1"/>
    <property type="molecule type" value="Genomic_DNA"/>
</dbReference>
<keyword evidence="2" id="KW-0449">Lipoprotein</keyword>
<dbReference type="AlphaFoldDB" id="A0AAE3H436"/>
<gene>
    <name evidence="2" type="ORF">EGI31_15770</name>
</gene>
<dbReference type="Gene3D" id="1.25.40.390">
    <property type="match status" value="1"/>
</dbReference>
<evidence type="ECO:0000313" key="2">
    <source>
        <dbReference type="EMBL" id="MCP9764403.1"/>
    </source>
</evidence>
<feature type="chain" id="PRO_5042101648" evidence="1">
    <location>
        <begin position="21"/>
        <end position="510"/>
    </location>
</feature>
<dbReference type="InterPro" id="IPR011990">
    <property type="entry name" value="TPR-like_helical_dom_sf"/>
</dbReference>
<dbReference type="PROSITE" id="PS51257">
    <property type="entry name" value="PROKAR_LIPOPROTEIN"/>
    <property type="match status" value="1"/>
</dbReference>
<organism evidence="2 3">
    <name type="scientific">Lacihabitans soyangensis</name>
    <dbReference type="NCBI Taxonomy" id="869394"/>
    <lineage>
        <taxon>Bacteria</taxon>
        <taxon>Pseudomonadati</taxon>
        <taxon>Bacteroidota</taxon>
        <taxon>Cytophagia</taxon>
        <taxon>Cytophagales</taxon>
        <taxon>Leadbetterellaceae</taxon>
        <taxon>Lacihabitans</taxon>
    </lineage>
</organism>
<comment type="caution">
    <text evidence="2">The sequence shown here is derived from an EMBL/GenBank/DDBJ whole genome shotgun (WGS) entry which is preliminary data.</text>
</comment>
<evidence type="ECO:0000313" key="3">
    <source>
        <dbReference type="Proteomes" id="UP001204144"/>
    </source>
</evidence>